<evidence type="ECO:0000256" key="4">
    <source>
        <dbReference type="ARBA" id="ARBA00022692"/>
    </source>
</evidence>
<name>A0A831W355_9GAMM</name>
<evidence type="ECO:0000256" key="2">
    <source>
        <dbReference type="ARBA" id="ARBA00006386"/>
    </source>
</evidence>
<keyword evidence="3" id="KW-1003">Cell membrane</keyword>
<feature type="transmembrane region" description="Helical" evidence="7">
    <location>
        <begin position="198"/>
        <end position="216"/>
    </location>
</feature>
<dbReference type="PANTHER" id="PTHR34184:SF4">
    <property type="entry name" value="UPF0718 PROTEIN YCGR"/>
    <property type="match status" value="1"/>
</dbReference>
<evidence type="ECO:0000256" key="3">
    <source>
        <dbReference type="ARBA" id="ARBA00022475"/>
    </source>
</evidence>
<evidence type="ECO:0000313" key="8">
    <source>
        <dbReference type="EMBL" id="HEB96289.1"/>
    </source>
</evidence>
<dbReference type="NCBIfam" id="NF033936">
    <property type="entry name" value="CuZnOut_SO0444"/>
    <property type="match status" value="1"/>
</dbReference>
<organism evidence="8">
    <name type="scientific">Sedimenticola thiotaurini</name>
    <dbReference type="NCBI Taxonomy" id="1543721"/>
    <lineage>
        <taxon>Bacteria</taxon>
        <taxon>Pseudomonadati</taxon>
        <taxon>Pseudomonadota</taxon>
        <taxon>Gammaproteobacteria</taxon>
        <taxon>Chromatiales</taxon>
        <taxon>Sedimenticolaceae</taxon>
        <taxon>Sedimenticola</taxon>
    </lineage>
</organism>
<feature type="transmembrane region" description="Helical" evidence="7">
    <location>
        <begin position="292"/>
        <end position="315"/>
    </location>
</feature>
<proteinExistence type="inferred from homology"/>
<dbReference type="EMBL" id="DRKP01000085">
    <property type="protein sequence ID" value="HEB96289.1"/>
    <property type="molecule type" value="Genomic_DNA"/>
</dbReference>
<accession>A0A831W355</accession>
<evidence type="ECO:0000256" key="5">
    <source>
        <dbReference type="ARBA" id="ARBA00022989"/>
    </source>
</evidence>
<comment type="caution">
    <text evidence="8">The sequence shown here is derived from an EMBL/GenBank/DDBJ whole genome shotgun (WGS) entry which is preliminary data.</text>
</comment>
<dbReference type="AlphaFoldDB" id="A0A831W355"/>
<gene>
    <name evidence="8" type="ORF">ENI96_07645</name>
</gene>
<keyword evidence="5 7" id="KW-1133">Transmembrane helix</keyword>
<comment type="subcellular location">
    <subcellularLocation>
        <location evidence="1">Cell membrane</location>
        <topology evidence="1">Multi-pass membrane protein</topology>
    </subcellularLocation>
</comment>
<evidence type="ECO:0000256" key="6">
    <source>
        <dbReference type="ARBA" id="ARBA00023136"/>
    </source>
</evidence>
<dbReference type="Pfam" id="PF03773">
    <property type="entry name" value="ArsP_1"/>
    <property type="match status" value="1"/>
</dbReference>
<sequence length="372" mass="37365">MFEAFLRNTLEMALISAPWLLLGLVMAGLIRAWVPMRLVGRSLGGHGVAAVTRAALIGAPLPLCSCGTLPAAISLHRSGASRAATTSFLIATPETGVDSVALSWALLGPFLALFRPCAAILSAITAGMLVGRTDTESAGGDGRSPVPPPGTVPDTTAGSCHGGCCGAAPAAADSGGGGFWRRTRDGLGYAFTDLLDDLALWLMVGIAAAGLVVTLAPPDLLAGWGSGFWAMLLVLAISVPMYVCATASTPLAAAMLLAGVSPGTVLVFLLAGPASNLASLALVRRELGGRALAAYLAGVAGMALLLGLGLDHAVAVLGLDVLAGMARPGSGEQDLPAVVTVLSLLVLVVAAVRPFRRYLVHGKAGEDGSCCG</sequence>
<protein>
    <submittedName>
        <fullName evidence="8">Permease</fullName>
    </submittedName>
</protein>
<feature type="transmembrane region" description="Helical" evidence="7">
    <location>
        <begin position="335"/>
        <end position="355"/>
    </location>
</feature>
<evidence type="ECO:0000256" key="1">
    <source>
        <dbReference type="ARBA" id="ARBA00004651"/>
    </source>
</evidence>
<dbReference type="PANTHER" id="PTHR34184">
    <property type="entry name" value="UPF0718 PROTEIN YCGR"/>
    <property type="match status" value="1"/>
</dbReference>
<dbReference type="Proteomes" id="UP000886251">
    <property type="component" value="Unassembled WGS sequence"/>
</dbReference>
<feature type="transmembrane region" description="Helical" evidence="7">
    <location>
        <begin position="12"/>
        <end position="34"/>
    </location>
</feature>
<keyword evidence="4 7" id="KW-0812">Transmembrane</keyword>
<reference evidence="8" key="1">
    <citation type="journal article" date="2020" name="mSystems">
        <title>Genome- and Community-Level Interaction Insights into Carbon Utilization and Element Cycling Functions of Hydrothermarchaeota in Hydrothermal Sediment.</title>
        <authorList>
            <person name="Zhou Z."/>
            <person name="Liu Y."/>
            <person name="Xu W."/>
            <person name="Pan J."/>
            <person name="Luo Z.H."/>
            <person name="Li M."/>
        </authorList>
    </citation>
    <scope>NUCLEOTIDE SEQUENCE [LARGE SCALE GENOMIC DNA]</scope>
    <source>
        <strain evidence="8">HyVt-443</strain>
    </source>
</reference>
<dbReference type="InterPro" id="IPR005524">
    <property type="entry name" value="DUF318"/>
</dbReference>
<evidence type="ECO:0000256" key="7">
    <source>
        <dbReference type="SAM" id="Phobius"/>
    </source>
</evidence>
<feature type="transmembrane region" description="Helical" evidence="7">
    <location>
        <begin position="112"/>
        <end position="131"/>
    </location>
</feature>
<keyword evidence="6 7" id="KW-0472">Membrane</keyword>
<feature type="transmembrane region" description="Helical" evidence="7">
    <location>
        <begin position="228"/>
        <end position="245"/>
    </location>
</feature>
<dbReference type="GO" id="GO:0005886">
    <property type="term" value="C:plasma membrane"/>
    <property type="evidence" value="ECO:0007669"/>
    <property type="project" value="UniProtKB-SubCell"/>
</dbReference>
<dbReference type="InterPro" id="IPR052923">
    <property type="entry name" value="UPF0718"/>
</dbReference>
<feature type="transmembrane region" description="Helical" evidence="7">
    <location>
        <begin position="251"/>
        <end position="271"/>
    </location>
</feature>
<comment type="similarity">
    <text evidence="2">Belongs to the UPF0718 family.</text>
</comment>